<keyword evidence="10" id="KW-1185">Reference proteome</keyword>
<dbReference type="PANTHER" id="PTHR37485:SF1">
    <property type="entry name" value="CELL DIVISION PROTEIN FTSB"/>
    <property type="match status" value="1"/>
</dbReference>
<dbReference type="EMBL" id="CP011144">
    <property type="protein sequence ID" value="AKC87490.1"/>
    <property type="molecule type" value="Genomic_DNA"/>
</dbReference>
<evidence type="ECO:0000256" key="5">
    <source>
        <dbReference type="ARBA" id="ARBA00023136"/>
    </source>
</evidence>
<keyword evidence="2 7" id="KW-0132">Cell division</keyword>
<protein>
    <recommendedName>
        <fullName evidence="7">Cell division protein FtsB</fullName>
    </recommendedName>
</protein>
<dbReference type="HAMAP" id="MF_00599">
    <property type="entry name" value="FtsB"/>
    <property type="match status" value="1"/>
</dbReference>
<dbReference type="PANTHER" id="PTHR37485">
    <property type="entry name" value="CELL DIVISION PROTEIN FTSB"/>
    <property type="match status" value="1"/>
</dbReference>
<sequence>MRAMRWVLLGLVLLLGWLQYRLWFGIGSAGEVAALEAQVEHQRRENGGLEERNAALAAEVRDLKEGVAAVEERARSELGMIKPGEVFYRVVEDPAQRAGTPDKADEPAGADAGERD</sequence>
<dbReference type="GO" id="GO:0032153">
    <property type="term" value="C:cell division site"/>
    <property type="evidence" value="ECO:0007669"/>
    <property type="project" value="UniProtKB-UniRule"/>
</dbReference>
<dbReference type="Proteomes" id="UP000033067">
    <property type="component" value="Chromosome"/>
</dbReference>
<feature type="coiled-coil region" evidence="7">
    <location>
        <begin position="32"/>
        <end position="73"/>
    </location>
</feature>
<dbReference type="OrthoDB" id="7061211at2"/>
<keyword evidence="5 7" id="KW-0472">Membrane</keyword>
<evidence type="ECO:0000256" key="6">
    <source>
        <dbReference type="ARBA" id="ARBA00023306"/>
    </source>
</evidence>
<evidence type="ECO:0000313" key="9">
    <source>
        <dbReference type="EMBL" id="AKC87490.1"/>
    </source>
</evidence>
<dbReference type="GO" id="GO:0030428">
    <property type="term" value="C:cell septum"/>
    <property type="evidence" value="ECO:0007669"/>
    <property type="project" value="TreeGrafter"/>
</dbReference>
<organism evidence="9 10">
    <name type="scientific">Pseudoxanthomonas suwonensis</name>
    <dbReference type="NCBI Taxonomy" id="314722"/>
    <lineage>
        <taxon>Bacteria</taxon>
        <taxon>Pseudomonadati</taxon>
        <taxon>Pseudomonadota</taxon>
        <taxon>Gammaproteobacteria</taxon>
        <taxon>Lysobacterales</taxon>
        <taxon>Lysobacteraceae</taxon>
        <taxon>Pseudoxanthomonas</taxon>
    </lineage>
</organism>
<dbReference type="PATRIC" id="fig|314722.6.peg.2759"/>
<name>A0A0E3UP39_9GAMM</name>
<gene>
    <name evidence="7" type="primary">ftsB</name>
    <name evidence="9" type="ORF">WQ53_12725</name>
</gene>
<keyword evidence="3 7" id="KW-0812">Transmembrane</keyword>
<keyword evidence="7" id="KW-0175">Coiled coil</keyword>
<dbReference type="AlphaFoldDB" id="A0A0E3UP39"/>
<evidence type="ECO:0000256" key="1">
    <source>
        <dbReference type="ARBA" id="ARBA00022475"/>
    </source>
</evidence>
<comment type="subunit">
    <text evidence="7">Part of a complex composed of FtsB, FtsL and FtsQ.</text>
</comment>
<evidence type="ECO:0000313" key="10">
    <source>
        <dbReference type="Proteomes" id="UP000033067"/>
    </source>
</evidence>
<keyword evidence="1 7" id="KW-1003">Cell membrane</keyword>
<evidence type="ECO:0000256" key="4">
    <source>
        <dbReference type="ARBA" id="ARBA00022989"/>
    </source>
</evidence>
<dbReference type="KEGG" id="psuw:WQ53_12725"/>
<reference evidence="9 10" key="1">
    <citation type="journal article" date="2015" name="Genome Announc.">
        <title>Complete Genome Sequence of Pseudoxanthomonas suwonensis Strain J1, a Cellulose-Degrading Bacterium Isolated from Leaf- and Wood-Enriched Soil.</title>
        <authorList>
            <person name="Hou L."/>
            <person name="Jiang J."/>
            <person name="Xu Z."/>
            <person name="Zhou Y."/>
            <person name="Leung F.C."/>
        </authorList>
    </citation>
    <scope>NUCLEOTIDE SEQUENCE [LARGE SCALE GENOMIC DNA]</scope>
    <source>
        <strain evidence="9 10">J1</strain>
    </source>
</reference>
<keyword evidence="4 7" id="KW-1133">Transmembrane helix</keyword>
<evidence type="ECO:0000256" key="3">
    <source>
        <dbReference type="ARBA" id="ARBA00022692"/>
    </source>
</evidence>
<dbReference type="InterPro" id="IPR007060">
    <property type="entry name" value="FtsL/DivIC"/>
</dbReference>
<proteinExistence type="inferred from homology"/>
<comment type="subcellular location">
    <subcellularLocation>
        <location evidence="7">Cell inner membrane</location>
        <topology evidence="7">Single-pass type II membrane protein</topology>
    </subcellularLocation>
    <text evidence="7">Localizes to the division septum.</text>
</comment>
<dbReference type="GO" id="GO:0005886">
    <property type="term" value="C:plasma membrane"/>
    <property type="evidence" value="ECO:0007669"/>
    <property type="project" value="UniProtKB-SubCell"/>
</dbReference>
<evidence type="ECO:0000256" key="7">
    <source>
        <dbReference type="HAMAP-Rule" id="MF_00599"/>
    </source>
</evidence>
<feature type="topological domain" description="Periplasmic" evidence="7">
    <location>
        <begin position="25"/>
        <end position="116"/>
    </location>
</feature>
<keyword evidence="7" id="KW-0997">Cell inner membrane</keyword>
<dbReference type="InterPro" id="IPR023081">
    <property type="entry name" value="Cell_div_FtsB"/>
</dbReference>
<comment type="function">
    <text evidence="7">Essential cell division protein. May link together the upstream cell division proteins, which are predominantly cytoplasmic, with the downstream cell division proteins, which are predominantly periplasmic.</text>
</comment>
<feature type="topological domain" description="Cytoplasmic" evidence="7">
    <location>
        <begin position="1"/>
        <end position="6"/>
    </location>
</feature>
<evidence type="ECO:0000256" key="2">
    <source>
        <dbReference type="ARBA" id="ARBA00022618"/>
    </source>
</evidence>
<evidence type="ECO:0000256" key="8">
    <source>
        <dbReference type="SAM" id="MobiDB-lite"/>
    </source>
</evidence>
<dbReference type="Pfam" id="PF04977">
    <property type="entry name" value="DivIC"/>
    <property type="match status" value="1"/>
</dbReference>
<feature type="region of interest" description="Disordered" evidence="8">
    <location>
        <begin position="92"/>
        <end position="116"/>
    </location>
</feature>
<keyword evidence="6 7" id="KW-0131">Cell cycle</keyword>
<dbReference type="NCBIfam" id="NF002058">
    <property type="entry name" value="PRK00888.1"/>
    <property type="match status" value="1"/>
</dbReference>
<accession>A0A0E3UP39</accession>
<dbReference type="RefSeq" id="WP_052632913.1">
    <property type="nucleotide sequence ID" value="NZ_CP011144.1"/>
</dbReference>
<comment type="similarity">
    <text evidence="7">Belongs to the FtsB family.</text>
</comment>
<dbReference type="GO" id="GO:0043093">
    <property type="term" value="P:FtsZ-dependent cytokinesis"/>
    <property type="evidence" value="ECO:0007669"/>
    <property type="project" value="UniProtKB-UniRule"/>
</dbReference>